<evidence type="ECO:0000256" key="7">
    <source>
        <dbReference type="HAMAP-Rule" id="MF_00009"/>
    </source>
</evidence>
<feature type="binding site" evidence="7">
    <location>
        <position position="102"/>
    </location>
    <ligand>
        <name>Zn(2+)</name>
        <dbReference type="ChEBI" id="CHEBI:29105"/>
        <note>catalytic</note>
    </ligand>
</feature>
<keyword evidence="3 7" id="KW-0479">Metal-binding</keyword>
<dbReference type="EC" id="3.1.-.-" evidence="7"/>
<comment type="function">
    <text evidence="7">Single strand-specific metallo-endoribonuclease involved in late-stage 70S ribosome quality control and in maturation of the 3' terminus of the 16S rRNA.</text>
</comment>
<dbReference type="AlphaFoldDB" id="A0A1F6EAI0"/>
<dbReference type="GO" id="GO:0004222">
    <property type="term" value="F:metalloendopeptidase activity"/>
    <property type="evidence" value="ECO:0007669"/>
    <property type="project" value="InterPro"/>
</dbReference>
<evidence type="ECO:0000313" key="8">
    <source>
        <dbReference type="EMBL" id="OGG70580.1"/>
    </source>
</evidence>
<dbReference type="PANTHER" id="PTHR46986">
    <property type="entry name" value="ENDORIBONUCLEASE YBEY, CHLOROPLASTIC"/>
    <property type="match status" value="1"/>
</dbReference>
<keyword evidence="7" id="KW-0690">Ribosome biogenesis</keyword>
<dbReference type="Gene3D" id="3.40.390.30">
    <property type="entry name" value="Metalloproteases ('zincins'), catalytic domain"/>
    <property type="match status" value="1"/>
</dbReference>
<keyword evidence="7" id="KW-0963">Cytoplasm</keyword>
<organism evidence="8 9">
    <name type="scientific">Candidatus Kaiserbacteria bacterium RIFCSPHIGHO2_12_FULL_53_13</name>
    <dbReference type="NCBI Taxonomy" id="1798502"/>
    <lineage>
        <taxon>Bacteria</taxon>
        <taxon>Candidatus Kaiseribacteriota</taxon>
    </lineage>
</organism>
<dbReference type="InterPro" id="IPR002036">
    <property type="entry name" value="YbeY"/>
</dbReference>
<evidence type="ECO:0000256" key="5">
    <source>
        <dbReference type="ARBA" id="ARBA00022801"/>
    </source>
</evidence>
<keyword evidence="6 7" id="KW-0862">Zinc</keyword>
<accession>A0A1F6EAI0</accession>
<keyword evidence="2 7" id="KW-0540">Nuclease</keyword>
<evidence type="ECO:0000256" key="1">
    <source>
        <dbReference type="ARBA" id="ARBA00010875"/>
    </source>
</evidence>
<protein>
    <recommendedName>
        <fullName evidence="7">Endoribonuclease YbeY</fullName>
        <ecNumber evidence="7">3.1.-.-</ecNumber>
    </recommendedName>
</protein>
<comment type="subcellular location">
    <subcellularLocation>
        <location evidence="7">Cytoplasm</location>
    </subcellularLocation>
</comment>
<dbReference type="GO" id="GO:0004521">
    <property type="term" value="F:RNA endonuclease activity"/>
    <property type="evidence" value="ECO:0007669"/>
    <property type="project" value="UniProtKB-UniRule"/>
</dbReference>
<comment type="cofactor">
    <cofactor evidence="7">
        <name>Zn(2+)</name>
        <dbReference type="ChEBI" id="CHEBI:29105"/>
    </cofactor>
    <text evidence="7">Binds 1 zinc ion.</text>
</comment>
<dbReference type="GO" id="GO:0006364">
    <property type="term" value="P:rRNA processing"/>
    <property type="evidence" value="ECO:0007669"/>
    <property type="project" value="UniProtKB-UniRule"/>
</dbReference>
<dbReference type="InterPro" id="IPR023091">
    <property type="entry name" value="MetalPrtase_cat_dom_sf_prd"/>
</dbReference>
<proteinExistence type="inferred from homology"/>
<comment type="similarity">
    <text evidence="1 7">Belongs to the endoribonuclease YbeY family.</text>
</comment>
<dbReference type="Pfam" id="PF02130">
    <property type="entry name" value="YbeY"/>
    <property type="match status" value="1"/>
</dbReference>
<dbReference type="Proteomes" id="UP000176689">
    <property type="component" value="Unassembled WGS sequence"/>
</dbReference>
<evidence type="ECO:0000256" key="2">
    <source>
        <dbReference type="ARBA" id="ARBA00022722"/>
    </source>
</evidence>
<comment type="caution">
    <text evidence="8">The sequence shown here is derived from an EMBL/GenBank/DDBJ whole genome shotgun (WGS) entry which is preliminary data.</text>
</comment>
<reference evidence="8 9" key="1">
    <citation type="journal article" date="2016" name="Nat. Commun.">
        <title>Thousands of microbial genomes shed light on interconnected biogeochemical processes in an aquifer system.</title>
        <authorList>
            <person name="Anantharaman K."/>
            <person name="Brown C.T."/>
            <person name="Hug L.A."/>
            <person name="Sharon I."/>
            <person name="Castelle C.J."/>
            <person name="Probst A.J."/>
            <person name="Thomas B.C."/>
            <person name="Singh A."/>
            <person name="Wilkins M.J."/>
            <person name="Karaoz U."/>
            <person name="Brodie E.L."/>
            <person name="Williams K.H."/>
            <person name="Hubbard S.S."/>
            <person name="Banfield J.F."/>
        </authorList>
    </citation>
    <scope>NUCLEOTIDE SEQUENCE [LARGE SCALE GENOMIC DNA]</scope>
</reference>
<feature type="binding site" evidence="7">
    <location>
        <position position="106"/>
    </location>
    <ligand>
        <name>Zn(2+)</name>
        <dbReference type="ChEBI" id="CHEBI:29105"/>
        <note>catalytic</note>
    </ligand>
</feature>
<dbReference type="HAMAP" id="MF_00009">
    <property type="entry name" value="Endoribonucl_YbeY"/>
    <property type="match status" value="1"/>
</dbReference>
<dbReference type="NCBIfam" id="TIGR00043">
    <property type="entry name" value="rRNA maturation RNase YbeY"/>
    <property type="match status" value="1"/>
</dbReference>
<name>A0A1F6EAI0_9BACT</name>
<evidence type="ECO:0000256" key="6">
    <source>
        <dbReference type="ARBA" id="ARBA00022833"/>
    </source>
</evidence>
<evidence type="ECO:0000256" key="4">
    <source>
        <dbReference type="ARBA" id="ARBA00022759"/>
    </source>
</evidence>
<keyword evidence="7" id="KW-0698">rRNA processing</keyword>
<keyword evidence="4 7" id="KW-0255">Endonuclease</keyword>
<dbReference type="EMBL" id="MFLP01000022">
    <property type="protein sequence ID" value="OGG70580.1"/>
    <property type="molecule type" value="Genomic_DNA"/>
</dbReference>
<evidence type="ECO:0000256" key="3">
    <source>
        <dbReference type="ARBA" id="ARBA00022723"/>
    </source>
</evidence>
<evidence type="ECO:0000313" key="9">
    <source>
        <dbReference type="Proteomes" id="UP000176689"/>
    </source>
</evidence>
<dbReference type="SUPFAM" id="SSF55486">
    <property type="entry name" value="Metalloproteases ('zincins'), catalytic domain"/>
    <property type="match status" value="1"/>
</dbReference>
<dbReference type="GO" id="GO:0005737">
    <property type="term" value="C:cytoplasm"/>
    <property type="evidence" value="ECO:0007669"/>
    <property type="project" value="UniProtKB-SubCell"/>
</dbReference>
<sequence>MKQQPLIEIARTIRGSYPRVPFEKIAREILGRGYALSLVLCADTLARRINRTYRKKEYTPNVLSFSLGRSEGEIFLNVRKAARESVALKIAASERVAHLFIHGCLHLKGHKHSDKMDSEEIRVLRQFGYRK</sequence>
<dbReference type="PANTHER" id="PTHR46986:SF1">
    <property type="entry name" value="ENDORIBONUCLEASE YBEY, CHLOROPLASTIC"/>
    <property type="match status" value="1"/>
</dbReference>
<feature type="binding site" evidence="7">
    <location>
        <position position="112"/>
    </location>
    <ligand>
        <name>Zn(2+)</name>
        <dbReference type="ChEBI" id="CHEBI:29105"/>
        <note>catalytic</note>
    </ligand>
</feature>
<keyword evidence="5 7" id="KW-0378">Hydrolase</keyword>
<dbReference type="GO" id="GO:0008270">
    <property type="term" value="F:zinc ion binding"/>
    <property type="evidence" value="ECO:0007669"/>
    <property type="project" value="UniProtKB-UniRule"/>
</dbReference>
<gene>
    <name evidence="7" type="primary">ybeY</name>
    <name evidence="8" type="ORF">A3F27_03015</name>
</gene>